<evidence type="ECO:0000259" key="13">
    <source>
        <dbReference type="Pfam" id="PF00156"/>
    </source>
</evidence>
<dbReference type="PANTHER" id="PTHR32315:SF3">
    <property type="entry name" value="ADENINE PHOSPHORIBOSYLTRANSFERASE"/>
    <property type="match status" value="1"/>
</dbReference>
<sequence length="178" mass="19556">MSTDGRLEAVKALITAHPDFPKKGILFRNIFPVLRDPKGFHTLCDLMVEHIQSKCSNVELIVGLDSRGFLFGPIVAQRLNIGFAPVRKAGKLPGETFKVSYSLEYGQDSFEIEKSSVKLGQKVVIIDDLIATGGSMKAACELIEMAGADVVECYLVIELVDLKGRDKINKPVTSLIQY</sequence>
<dbReference type="EMBL" id="JAZGQO010000006">
    <property type="protein sequence ID" value="KAK6186409.1"/>
    <property type="molecule type" value="Genomic_DNA"/>
</dbReference>
<keyword evidence="9" id="KW-0963">Cytoplasm</keyword>
<reference evidence="14 15" key="1">
    <citation type="submission" date="2024-01" db="EMBL/GenBank/DDBJ databases">
        <title>The genome of the rayed Mediterranean limpet Patella caerulea (Linnaeus, 1758).</title>
        <authorList>
            <person name="Anh-Thu Weber A."/>
            <person name="Halstead-Nussloch G."/>
        </authorList>
    </citation>
    <scope>NUCLEOTIDE SEQUENCE [LARGE SCALE GENOMIC DNA]</scope>
    <source>
        <strain evidence="14">AATW-2023a</strain>
        <tissue evidence="14">Whole specimen</tissue>
    </source>
</reference>
<dbReference type="NCBIfam" id="TIGR01090">
    <property type="entry name" value="apt"/>
    <property type="match status" value="1"/>
</dbReference>
<dbReference type="SUPFAM" id="SSF53271">
    <property type="entry name" value="PRTase-like"/>
    <property type="match status" value="1"/>
</dbReference>
<dbReference type="GO" id="GO:0006166">
    <property type="term" value="P:purine ribonucleoside salvage"/>
    <property type="evidence" value="ECO:0007669"/>
    <property type="project" value="UniProtKB-KW"/>
</dbReference>
<dbReference type="NCBIfam" id="NF002636">
    <property type="entry name" value="PRK02304.1-5"/>
    <property type="match status" value="1"/>
</dbReference>
<comment type="function">
    <text evidence="2">Catalyzes a salvage reaction resulting in the formation of AMP, that is energically less costly than de novo synthesis.</text>
</comment>
<protein>
    <recommendedName>
        <fullName evidence="8">Adenine phosphoribosyltransferase</fullName>
        <ecNumber evidence="7">2.4.2.7</ecNumber>
    </recommendedName>
</protein>
<name>A0AAN8K866_PATCE</name>
<accession>A0AAN8K866</accession>
<feature type="domain" description="Phosphoribosyltransferase" evidence="13">
    <location>
        <begin position="45"/>
        <end position="171"/>
    </location>
</feature>
<dbReference type="PANTHER" id="PTHR32315">
    <property type="entry name" value="ADENINE PHOSPHORIBOSYLTRANSFERASE"/>
    <property type="match status" value="1"/>
</dbReference>
<evidence type="ECO:0000313" key="14">
    <source>
        <dbReference type="EMBL" id="KAK6186409.1"/>
    </source>
</evidence>
<gene>
    <name evidence="14" type="ORF">SNE40_008450</name>
</gene>
<dbReference type="GO" id="GO:0016208">
    <property type="term" value="F:AMP binding"/>
    <property type="evidence" value="ECO:0007669"/>
    <property type="project" value="TreeGrafter"/>
</dbReference>
<dbReference type="Gene3D" id="3.40.50.2020">
    <property type="match status" value="1"/>
</dbReference>
<dbReference type="InterPro" id="IPR029057">
    <property type="entry name" value="PRTase-like"/>
</dbReference>
<comment type="similarity">
    <text evidence="5">Belongs to the purine/pyrimidine phosphoribosyltransferase family.</text>
</comment>
<dbReference type="InterPro" id="IPR050054">
    <property type="entry name" value="UPRTase/APRTase"/>
</dbReference>
<dbReference type="Proteomes" id="UP001347796">
    <property type="component" value="Unassembled WGS sequence"/>
</dbReference>
<dbReference type="Pfam" id="PF00156">
    <property type="entry name" value="Pribosyltran"/>
    <property type="match status" value="1"/>
</dbReference>
<organism evidence="14 15">
    <name type="scientific">Patella caerulea</name>
    <name type="common">Rayed Mediterranean limpet</name>
    <dbReference type="NCBI Taxonomy" id="87958"/>
    <lineage>
        <taxon>Eukaryota</taxon>
        <taxon>Metazoa</taxon>
        <taxon>Spiralia</taxon>
        <taxon>Lophotrochozoa</taxon>
        <taxon>Mollusca</taxon>
        <taxon>Gastropoda</taxon>
        <taxon>Patellogastropoda</taxon>
        <taxon>Patelloidea</taxon>
        <taxon>Patellidae</taxon>
        <taxon>Patella</taxon>
    </lineage>
</organism>
<comment type="subunit">
    <text evidence="6">Homodimer.</text>
</comment>
<evidence type="ECO:0000256" key="9">
    <source>
        <dbReference type="ARBA" id="ARBA00022490"/>
    </source>
</evidence>
<evidence type="ECO:0000256" key="7">
    <source>
        <dbReference type="ARBA" id="ARBA00011893"/>
    </source>
</evidence>
<comment type="catalytic activity">
    <reaction evidence="1">
        <text>AMP + diphosphate = 5-phospho-alpha-D-ribose 1-diphosphate + adenine</text>
        <dbReference type="Rhea" id="RHEA:16609"/>
        <dbReference type="ChEBI" id="CHEBI:16708"/>
        <dbReference type="ChEBI" id="CHEBI:33019"/>
        <dbReference type="ChEBI" id="CHEBI:58017"/>
        <dbReference type="ChEBI" id="CHEBI:456215"/>
        <dbReference type="EC" id="2.4.2.7"/>
    </reaction>
</comment>
<evidence type="ECO:0000313" key="15">
    <source>
        <dbReference type="Proteomes" id="UP001347796"/>
    </source>
</evidence>
<proteinExistence type="inferred from homology"/>
<dbReference type="GO" id="GO:0044209">
    <property type="term" value="P:AMP salvage"/>
    <property type="evidence" value="ECO:0007669"/>
    <property type="project" value="TreeGrafter"/>
</dbReference>
<dbReference type="HAMAP" id="MF_00004">
    <property type="entry name" value="Aden_phosphoribosyltr"/>
    <property type="match status" value="1"/>
</dbReference>
<dbReference type="InterPro" id="IPR005764">
    <property type="entry name" value="Ade_phspho_trans"/>
</dbReference>
<comment type="subcellular location">
    <subcellularLocation>
        <location evidence="3">Cytoplasm</location>
    </subcellularLocation>
</comment>
<comment type="caution">
    <text evidence="14">The sequence shown here is derived from an EMBL/GenBank/DDBJ whole genome shotgun (WGS) entry which is preliminary data.</text>
</comment>
<keyword evidence="15" id="KW-1185">Reference proteome</keyword>
<keyword evidence="10" id="KW-0328">Glycosyltransferase</keyword>
<dbReference type="GO" id="GO:0005737">
    <property type="term" value="C:cytoplasm"/>
    <property type="evidence" value="ECO:0007669"/>
    <property type="project" value="UniProtKB-SubCell"/>
</dbReference>
<dbReference type="EC" id="2.4.2.7" evidence="7"/>
<evidence type="ECO:0000256" key="11">
    <source>
        <dbReference type="ARBA" id="ARBA00022679"/>
    </source>
</evidence>
<dbReference type="NCBIfam" id="NF002634">
    <property type="entry name" value="PRK02304.1-3"/>
    <property type="match status" value="1"/>
</dbReference>
<evidence type="ECO:0000256" key="6">
    <source>
        <dbReference type="ARBA" id="ARBA00011738"/>
    </source>
</evidence>
<keyword evidence="12" id="KW-0660">Purine salvage</keyword>
<dbReference type="GO" id="GO:0006168">
    <property type="term" value="P:adenine salvage"/>
    <property type="evidence" value="ECO:0007669"/>
    <property type="project" value="InterPro"/>
</dbReference>
<evidence type="ECO:0000256" key="4">
    <source>
        <dbReference type="ARBA" id="ARBA00004659"/>
    </source>
</evidence>
<dbReference type="InterPro" id="IPR000836">
    <property type="entry name" value="PRTase_dom"/>
</dbReference>
<evidence type="ECO:0000256" key="3">
    <source>
        <dbReference type="ARBA" id="ARBA00004496"/>
    </source>
</evidence>
<keyword evidence="11" id="KW-0808">Transferase</keyword>
<dbReference type="GO" id="GO:0002055">
    <property type="term" value="F:adenine binding"/>
    <property type="evidence" value="ECO:0007669"/>
    <property type="project" value="TreeGrafter"/>
</dbReference>
<evidence type="ECO:0000256" key="12">
    <source>
        <dbReference type="ARBA" id="ARBA00022726"/>
    </source>
</evidence>
<evidence type="ECO:0000256" key="1">
    <source>
        <dbReference type="ARBA" id="ARBA00000868"/>
    </source>
</evidence>
<evidence type="ECO:0000256" key="5">
    <source>
        <dbReference type="ARBA" id="ARBA00008391"/>
    </source>
</evidence>
<dbReference type="CDD" id="cd06223">
    <property type="entry name" value="PRTases_typeI"/>
    <property type="match status" value="1"/>
</dbReference>
<evidence type="ECO:0000256" key="8">
    <source>
        <dbReference type="ARBA" id="ARBA00017366"/>
    </source>
</evidence>
<dbReference type="FunFam" id="3.40.50.2020:FF:000004">
    <property type="entry name" value="Adenine phosphoribosyltransferase"/>
    <property type="match status" value="1"/>
</dbReference>
<dbReference type="GO" id="GO:0003999">
    <property type="term" value="F:adenine phosphoribosyltransferase activity"/>
    <property type="evidence" value="ECO:0007669"/>
    <property type="project" value="UniProtKB-EC"/>
</dbReference>
<comment type="pathway">
    <text evidence="4">Purine metabolism; AMP biosynthesis via salvage pathway; AMP from adenine: step 1/1.</text>
</comment>
<evidence type="ECO:0000256" key="2">
    <source>
        <dbReference type="ARBA" id="ARBA00003968"/>
    </source>
</evidence>
<evidence type="ECO:0000256" key="10">
    <source>
        <dbReference type="ARBA" id="ARBA00022676"/>
    </source>
</evidence>
<dbReference type="AlphaFoldDB" id="A0AAN8K866"/>